<organism evidence="1 2">
    <name type="scientific">Candidatus Bilamarchaeum dharawalense</name>
    <dbReference type="NCBI Taxonomy" id="2885759"/>
    <lineage>
        <taxon>Archaea</taxon>
        <taxon>Candidatus Micrarchaeota</taxon>
        <taxon>Candidatus Micrarchaeia</taxon>
        <taxon>Candidatus Anstonellales</taxon>
        <taxon>Candidatus Bilamarchaeaceae</taxon>
        <taxon>Candidatus Bilamarchaeum</taxon>
    </lineage>
</organism>
<reference evidence="1 2" key="1">
    <citation type="submission" date="2019-08" db="EMBL/GenBank/DDBJ databases">
        <authorList>
            <person name="Vazquez-Campos X."/>
        </authorList>
    </citation>
    <scope>NUCLEOTIDE SEQUENCE [LARGE SCALE GENOMIC DNA]</scope>
    <source>
        <strain evidence="1">LFW-283_2</strain>
    </source>
</reference>
<proteinExistence type="predicted"/>
<sequence>MGSPPGFVDDQGTRQRATSATTAIDAATVATYSLFVARTQAVVAQATDSAPKATALREQDPKRYDATVNDMATAAIRGKPEDHTRYLGLARSLGITDPEAVWTQLLKDRQTSDTIKTSLVETNFNLEAARKILARAGWVVDDAALLTATDQAKRFLEGLWHDIEKKVTPDQKLSDADIQAREAAIAGASAINAHQAEYKVGHKLNNGKTADQLKQEADEETLRRVGKGLDTTQQGDMLRAAQGIMSTAAILNIRTEFGLGQDILQGLGAFQFQQQLQDIVQRMRTATNAEEKKRLEKQLEDELEKRGVDSEARKEILADINKKIGVKSDDVVDYLVSQIMLASQNAQLTLSRDFDTVAHLSEVVGTPEYGKRAAKQLGMTDLLVRMQAESGAADAHEAKLASAGVNIKTETELHEDYQERKEREKHEAYINPEFRLWKVHDETSTWSAIRPRNPLEPETHDQRLQLAYLTAYRKSLGELAKGKA</sequence>
<dbReference type="EMBL" id="CABMJJ010000006">
    <property type="protein sequence ID" value="VVC03124.1"/>
    <property type="molecule type" value="Genomic_DNA"/>
</dbReference>
<dbReference type="Proteomes" id="UP000789941">
    <property type="component" value="Unassembled WGS sequence"/>
</dbReference>
<name>A0A5E4LMC3_9ARCH</name>
<comment type="caution">
    <text evidence="1">The sequence shown here is derived from an EMBL/GenBank/DDBJ whole genome shotgun (WGS) entry which is preliminary data.</text>
</comment>
<evidence type="ECO:0000313" key="1">
    <source>
        <dbReference type="EMBL" id="VVC03124.1"/>
    </source>
</evidence>
<protein>
    <submittedName>
        <fullName evidence="1">Uncharacterized protein</fullName>
    </submittedName>
</protein>
<dbReference type="AlphaFoldDB" id="A0A5E4LMC3"/>
<evidence type="ECO:0000313" key="2">
    <source>
        <dbReference type="Proteomes" id="UP000789941"/>
    </source>
</evidence>
<gene>
    <name evidence="1" type="ORF">LFW2832_00191</name>
</gene>
<accession>A0A5E4LMC3</accession>